<keyword evidence="5" id="KW-0934">Plastid</keyword>
<dbReference type="GO" id="GO:0016787">
    <property type="term" value="F:hydrolase activity"/>
    <property type="evidence" value="ECO:0007669"/>
    <property type="project" value="UniProtKB-KW"/>
</dbReference>
<evidence type="ECO:0000256" key="6">
    <source>
        <dbReference type="ARBA" id="ARBA00022692"/>
    </source>
</evidence>
<reference evidence="19" key="2">
    <citation type="submission" date="2023-06" db="EMBL/GenBank/DDBJ databases">
        <authorList>
            <consortium name="Lawrence Berkeley National Laboratory"/>
            <person name="Haridas S."/>
            <person name="Hensen N."/>
            <person name="Bonometti L."/>
            <person name="Westerberg I."/>
            <person name="Brannstrom I.O."/>
            <person name="Guillou S."/>
            <person name="Cros-Aarteil S."/>
            <person name="Calhoun S."/>
            <person name="Kuo A."/>
            <person name="Mondo S."/>
            <person name="Pangilinan J."/>
            <person name="Riley R."/>
            <person name="Labutti K."/>
            <person name="Andreopoulos B."/>
            <person name="Lipzen A."/>
            <person name="Chen C."/>
            <person name="Yanf M."/>
            <person name="Daum C."/>
            <person name="Ng V."/>
            <person name="Clum A."/>
            <person name="Steindorff A."/>
            <person name="Ohm R."/>
            <person name="Martin F."/>
            <person name="Silar P."/>
            <person name="Natvig D."/>
            <person name="Lalanne C."/>
            <person name="Gautier V."/>
            <person name="Ament-Velasquez S.L."/>
            <person name="Kruys A."/>
            <person name="Hutchinson M.I."/>
            <person name="Powell A.J."/>
            <person name="Barry K."/>
            <person name="Miller A.N."/>
            <person name="Grigoriev I.V."/>
            <person name="Debuchy R."/>
            <person name="Gladieux P."/>
            <person name="Thoren M.H."/>
            <person name="Johannesson H."/>
        </authorList>
    </citation>
    <scope>NUCLEOTIDE SEQUENCE</scope>
    <source>
        <strain evidence="19">CBS 314.62</strain>
    </source>
</reference>
<dbReference type="InterPro" id="IPR045058">
    <property type="entry name" value="GIMA/IAN/Toc"/>
</dbReference>
<keyword evidence="8" id="KW-0547">Nucleotide-binding</keyword>
<evidence type="ECO:0000256" key="11">
    <source>
        <dbReference type="ARBA" id="ARBA00022842"/>
    </source>
</evidence>
<keyword evidence="3" id="KW-0813">Transport</keyword>
<keyword evidence="7" id="KW-0479">Metal-binding</keyword>
<evidence type="ECO:0000256" key="13">
    <source>
        <dbReference type="ARBA" id="ARBA00022989"/>
    </source>
</evidence>
<comment type="caution">
    <text evidence="19">The sequence shown here is derived from an EMBL/GenBank/DDBJ whole genome shotgun (WGS) entry which is preliminary data.</text>
</comment>
<evidence type="ECO:0000313" key="19">
    <source>
        <dbReference type="EMBL" id="KAK3687456.1"/>
    </source>
</evidence>
<accession>A0AAE0X7D9</accession>
<dbReference type="EMBL" id="JAULSO010000002">
    <property type="protein sequence ID" value="KAK3687456.1"/>
    <property type="molecule type" value="Genomic_DNA"/>
</dbReference>
<dbReference type="Proteomes" id="UP001270362">
    <property type="component" value="Unassembled WGS sequence"/>
</dbReference>
<evidence type="ECO:0000256" key="1">
    <source>
        <dbReference type="ARBA" id="ARBA00001946"/>
    </source>
</evidence>
<evidence type="ECO:0000256" key="16">
    <source>
        <dbReference type="ARBA" id="ARBA00024013"/>
    </source>
</evidence>
<dbReference type="GO" id="GO:0015031">
    <property type="term" value="P:protein transport"/>
    <property type="evidence" value="ECO:0007669"/>
    <property type="project" value="UniProtKB-KW"/>
</dbReference>
<reference evidence="19" key="1">
    <citation type="journal article" date="2023" name="Mol. Phylogenet. Evol.">
        <title>Genome-scale phylogeny and comparative genomics of the fungal order Sordariales.</title>
        <authorList>
            <person name="Hensen N."/>
            <person name="Bonometti L."/>
            <person name="Westerberg I."/>
            <person name="Brannstrom I.O."/>
            <person name="Guillou S."/>
            <person name="Cros-Aarteil S."/>
            <person name="Calhoun S."/>
            <person name="Haridas S."/>
            <person name="Kuo A."/>
            <person name="Mondo S."/>
            <person name="Pangilinan J."/>
            <person name="Riley R."/>
            <person name="LaButti K."/>
            <person name="Andreopoulos B."/>
            <person name="Lipzen A."/>
            <person name="Chen C."/>
            <person name="Yan M."/>
            <person name="Daum C."/>
            <person name="Ng V."/>
            <person name="Clum A."/>
            <person name="Steindorff A."/>
            <person name="Ohm R.A."/>
            <person name="Martin F."/>
            <person name="Silar P."/>
            <person name="Natvig D.O."/>
            <person name="Lalanne C."/>
            <person name="Gautier V."/>
            <person name="Ament-Velasquez S.L."/>
            <person name="Kruys A."/>
            <person name="Hutchinson M.I."/>
            <person name="Powell A.J."/>
            <person name="Barry K."/>
            <person name="Miller A.N."/>
            <person name="Grigoriev I.V."/>
            <person name="Debuchy R."/>
            <person name="Gladieux P."/>
            <person name="Hiltunen Thoren M."/>
            <person name="Johannesson H."/>
        </authorList>
    </citation>
    <scope>NUCLEOTIDE SEQUENCE</scope>
    <source>
        <strain evidence="19">CBS 314.62</strain>
    </source>
</reference>
<keyword evidence="13" id="KW-1133">Transmembrane helix</keyword>
<evidence type="ECO:0000256" key="3">
    <source>
        <dbReference type="ARBA" id="ARBA00022448"/>
    </source>
</evidence>
<keyword evidence="6" id="KW-0812">Transmembrane</keyword>
<keyword evidence="20" id="KW-1185">Reference proteome</keyword>
<sequence>MSATNTDPVDAGMLLVMGLTGSGKSHVVNLVQAGSAKEGADLHGETPRCSIVNIVIGNQLVHVVDTPGFDDTYKSDSEVLEEISRFLGAQHAYGLKLRGIIYLHRITDVRMQGSALSNLAMFQELCGKEALDHVVLCTTMWDLLKDKATGARRQQQLRTEYWADMVRHGSFVRQFNGSTGMAVALVCRLLNKEKPVVLRIQKELIDDGLPLGETLAGREVVSRLANNLQAKNAAIADLNSQISQTRRLNDVAEQRRLQESLAHTTAERQRIEESIEETETRLVTYSNLGDQIKEKVESDKAGHVQLRSWCPTMPLQPSLSRTAVTKQKPTTNELEDTKFRTQNNDDEYQRRIPRHGFAFEPDEMEPTILDKEPRRGARVDLVVSPSLVKYGDHEGENYESKMFISKRKVICDLYIESGGGGLKRASVKDEGWGL</sequence>
<evidence type="ECO:0000256" key="8">
    <source>
        <dbReference type="ARBA" id="ARBA00022741"/>
    </source>
</evidence>
<evidence type="ECO:0000256" key="4">
    <source>
        <dbReference type="ARBA" id="ARBA00022528"/>
    </source>
</evidence>
<dbReference type="InterPro" id="IPR027417">
    <property type="entry name" value="P-loop_NTPase"/>
</dbReference>
<dbReference type="InterPro" id="IPR006703">
    <property type="entry name" value="G_AIG1"/>
</dbReference>
<dbReference type="GO" id="GO:0016020">
    <property type="term" value="C:membrane"/>
    <property type="evidence" value="ECO:0007669"/>
    <property type="project" value="UniProtKB-SubCell"/>
</dbReference>
<evidence type="ECO:0000256" key="5">
    <source>
        <dbReference type="ARBA" id="ARBA00022640"/>
    </source>
</evidence>
<keyword evidence="12" id="KW-0653">Protein transport</keyword>
<keyword evidence="14" id="KW-0342">GTP-binding</keyword>
<dbReference type="PANTHER" id="PTHR10903">
    <property type="entry name" value="GTPASE, IMAP FAMILY MEMBER-RELATED"/>
    <property type="match status" value="1"/>
</dbReference>
<evidence type="ECO:0000256" key="10">
    <source>
        <dbReference type="ARBA" id="ARBA00022805"/>
    </source>
</evidence>
<comment type="subcellular location">
    <subcellularLocation>
        <location evidence="2">Membrane</location>
        <topology evidence="2">Single-pass membrane protein</topology>
    </subcellularLocation>
    <subcellularLocation>
        <location evidence="16">Plastid</location>
        <location evidence="16">Chloroplast outer membrane</location>
    </subcellularLocation>
</comment>
<dbReference type="GO" id="GO:0046872">
    <property type="term" value="F:metal ion binding"/>
    <property type="evidence" value="ECO:0007669"/>
    <property type="project" value="UniProtKB-KW"/>
</dbReference>
<evidence type="ECO:0000256" key="15">
    <source>
        <dbReference type="ARBA" id="ARBA00023136"/>
    </source>
</evidence>
<evidence type="ECO:0000256" key="2">
    <source>
        <dbReference type="ARBA" id="ARBA00004167"/>
    </source>
</evidence>
<keyword evidence="17" id="KW-0175">Coiled coil</keyword>
<dbReference type="SUPFAM" id="SSF52540">
    <property type="entry name" value="P-loop containing nucleoside triphosphate hydrolases"/>
    <property type="match status" value="1"/>
</dbReference>
<proteinExistence type="predicted"/>
<keyword evidence="4" id="KW-0150">Chloroplast</keyword>
<keyword evidence="11" id="KW-0460">Magnesium</keyword>
<evidence type="ECO:0000259" key="18">
    <source>
        <dbReference type="Pfam" id="PF04548"/>
    </source>
</evidence>
<evidence type="ECO:0000256" key="7">
    <source>
        <dbReference type="ARBA" id="ARBA00022723"/>
    </source>
</evidence>
<comment type="cofactor">
    <cofactor evidence="1">
        <name>Mg(2+)</name>
        <dbReference type="ChEBI" id="CHEBI:18420"/>
    </cofactor>
</comment>
<evidence type="ECO:0000256" key="17">
    <source>
        <dbReference type="SAM" id="Coils"/>
    </source>
</evidence>
<dbReference type="Pfam" id="PF04548">
    <property type="entry name" value="AIG1"/>
    <property type="match status" value="1"/>
</dbReference>
<protein>
    <submittedName>
        <fullName evidence="19">P-loop containing nucleoside triphosphate hydrolase protein</fullName>
    </submittedName>
</protein>
<feature type="domain" description="AIG1-type G" evidence="18">
    <location>
        <begin position="14"/>
        <end position="147"/>
    </location>
</feature>
<dbReference type="Gene3D" id="3.40.50.300">
    <property type="entry name" value="P-loop containing nucleotide triphosphate hydrolases"/>
    <property type="match status" value="1"/>
</dbReference>
<keyword evidence="15" id="KW-0472">Membrane</keyword>
<dbReference type="PANTHER" id="PTHR10903:SF135">
    <property type="entry name" value="TRANSLOCASE OF CHLOROPLAST 120, CHLOROPLASTIC-RELATED"/>
    <property type="match status" value="1"/>
</dbReference>
<name>A0AAE0X7D9_9PEZI</name>
<dbReference type="AlphaFoldDB" id="A0AAE0X7D9"/>
<dbReference type="GO" id="GO:0005525">
    <property type="term" value="F:GTP binding"/>
    <property type="evidence" value="ECO:0007669"/>
    <property type="project" value="UniProtKB-KW"/>
</dbReference>
<evidence type="ECO:0000256" key="12">
    <source>
        <dbReference type="ARBA" id="ARBA00022927"/>
    </source>
</evidence>
<organism evidence="19 20">
    <name type="scientific">Podospora appendiculata</name>
    <dbReference type="NCBI Taxonomy" id="314037"/>
    <lineage>
        <taxon>Eukaryota</taxon>
        <taxon>Fungi</taxon>
        <taxon>Dikarya</taxon>
        <taxon>Ascomycota</taxon>
        <taxon>Pezizomycotina</taxon>
        <taxon>Sordariomycetes</taxon>
        <taxon>Sordariomycetidae</taxon>
        <taxon>Sordariales</taxon>
        <taxon>Podosporaceae</taxon>
        <taxon>Podospora</taxon>
    </lineage>
</organism>
<evidence type="ECO:0000256" key="9">
    <source>
        <dbReference type="ARBA" id="ARBA00022801"/>
    </source>
</evidence>
<evidence type="ECO:0000256" key="14">
    <source>
        <dbReference type="ARBA" id="ARBA00023134"/>
    </source>
</evidence>
<keyword evidence="10" id="KW-1002">Plastid outer membrane</keyword>
<evidence type="ECO:0000313" key="20">
    <source>
        <dbReference type="Proteomes" id="UP001270362"/>
    </source>
</evidence>
<feature type="coiled-coil region" evidence="17">
    <location>
        <begin position="221"/>
        <end position="288"/>
    </location>
</feature>
<keyword evidence="9 19" id="KW-0378">Hydrolase</keyword>
<gene>
    <name evidence="19" type="ORF">B0T22DRAFT_439087</name>
</gene>